<accession>A0AAF0ZQT0</accession>
<reference evidence="1" key="1">
    <citation type="submission" date="2023-08" db="EMBL/GenBank/DDBJ databases">
        <title>A de novo genome assembly of Solanum verrucosum Schlechtendal, a Mexican diploid species geographically isolated from the other diploid A-genome species in potato relatives.</title>
        <authorList>
            <person name="Hosaka K."/>
        </authorList>
    </citation>
    <scope>NUCLEOTIDE SEQUENCE</scope>
    <source>
        <tissue evidence="1">Young leaves</tissue>
    </source>
</reference>
<proteinExistence type="predicted"/>
<sequence length="22" mass="2808">MYQNLKEKIKLARERSSWWIVE</sequence>
<name>A0AAF0ZQT0_SOLVR</name>
<keyword evidence="2" id="KW-1185">Reference proteome</keyword>
<evidence type="ECO:0000313" key="1">
    <source>
        <dbReference type="EMBL" id="WMV46428.1"/>
    </source>
</evidence>
<organism evidence="1 2">
    <name type="scientific">Solanum verrucosum</name>
    <dbReference type="NCBI Taxonomy" id="315347"/>
    <lineage>
        <taxon>Eukaryota</taxon>
        <taxon>Viridiplantae</taxon>
        <taxon>Streptophyta</taxon>
        <taxon>Embryophyta</taxon>
        <taxon>Tracheophyta</taxon>
        <taxon>Spermatophyta</taxon>
        <taxon>Magnoliopsida</taxon>
        <taxon>eudicotyledons</taxon>
        <taxon>Gunneridae</taxon>
        <taxon>Pentapetalae</taxon>
        <taxon>asterids</taxon>
        <taxon>lamiids</taxon>
        <taxon>Solanales</taxon>
        <taxon>Solanaceae</taxon>
        <taxon>Solanoideae</taxon>
        <taxon>Solaneae</taxon>
        <taxon>Solanum</taxon>
    </lineage>
</organism>
<dbReference type="AlphaFoldDB" id="A0AAF0ZQT0"/>
<dbReference type="Proteomes" id="UP001234989">
    <property type="component" value="Chromosome 9"/>
</dbReference>
<protein>
    <submittedName>
        <fullName evidence="1">Uncharacterized protein</fullName>
    </submittedName>
</protein>
<gene>
    <name evidence="1" type="ORF">MTR67_039813</name>
</gene>
<dbReference type="EMBL" id="CP133620">
    <property type="protein sequence ID" value="WMV46428.1"/>
    <property type="molecule type" value="Genomic_DNA"/>
</dbReference>
<evidence type="ECO:0000313" key="2">
    <source>
        <dbReference type="Proteomes" id="UP001234989"/>
    </source>
</evidence>